<evidence type="ECO:0000313" key="3">
    <source>
        <dbReference type="EMBL" id="MFC6035207.1"/>
    </source>
</evidence>
<proteinExistence type="predicted"/>
<feature type="domain" description="DUF6460" evidence="2">
    <location>
        <begin position="65"/>
        <end position="92"/>
    </location>
</feature>
<keyword evidence="4" id="KW-1185">Reference proteome</keyword>
<keyword evidence="1" id="KW-0472">Membrane</keyword>
<dbReference type="RefSeq" id="WP_379879466.1">
    <property type="nucleotide sequence ID" value="NZ_JBHPON010000001.1"/>
</dbReference>
<feature type="transmembrane region" description="Helical" evidence="1">
    <location>
        <begin position="20"/>
        <end position="45"/>
    </location>
</feature>
<reference evidence="3 4" key="1">
    <citation type="submission" date="2024-09" db="EMBL/GenBank/DDBJ databases">
        <authorList>
            <person name="Zhang Z.-H."/>
        </authorList>
    </citation>
    <scope>NUCLEOTIDE SEQUENCE [LARGE SCALE GENOMIC DNA]</scope>
    <source>
        <strain evidence="3 4">HHTR114</strain>
    </source>
</reference>
<sequence>MSEPSFKDRITGGGAGRTAIKLIIASIIVGAVFSVLGIGVAEFWRGIFHNVKDFIGMLGENVGEVVLTLLTYLVIGAGIVIPIWLISRLLSSKK</sequence>
<evidence type="ECO:0000259" key="2">
    <source>
        <dbReference type="Pfam" id="PF20061"/>
    </source>
</evidence>
<accession>A0ABW1KX26</accession>
<dbReference type="EMBL" id="JBHPON010000001">
    <property type="protein sequence ID" value="MFC6035207.1"/>
    <property type="molecule type" value="Genomic_DNA"/>
</dbReference>
<evidence type="ECO:0000256" key="1">
    <source>
        <dbReference type="SAM" id="Phobius"/>
    </source>
</evidence>
<keyword evidence="1" id="KW-1133">Transmembrane helix</keyword>
<dbReference type="InterPro" id="IPR045594">
    <property type="entry name" value="DUF6460"/>
</dbReference>
<comment type="caution">
    <text evidence="3">The sequence shown here is derived from an EMBL/GenBank/DDBJ whole genome shotgun (WGS) entry which is preliminary data.</text>
</comment>
<protein>
    <submittedName>
        <fullName evidence="3">DUF6460 domain-containing protein</fullName>
    </submittedName>
</protein>
<keyword evidence="1" id="KW-0812">Transmembrane</keyword>
<dbReference type="Pfam" id="PF20061">
    <property type="entry name" value="DUF6460"/>
    <property type="match status" value="1"/>
</dbReference>
<gene>
    <name evidence="3" type="ORF">ACFMB1_06600</name>
</gene>
<organism evidence="3 4">
    <name type="scientific">Hyphococcus aureus</name>
    <dbReference type="NCBI Taxonomy" id="2666033"/>
    <lineage>
        <taxon>Bacteria</taxon>
        <taxon>Pseudomonadati</taxon>
        <taxon>Pseudomonadota</taxon>
        <taxon>Alphaproteobacteria</taxon>
        <taxon>Parvularculales</taxon>
        <taxon>Parvularculaceae</taxon>
        <taxon>Hyphococcus</taxon>
    </lineage>
</organism>
<feature type="transmembrane region" description="Helical" evidence="1">
    <location>
        <begin position="65"/>
        <end position="86"/>
    </location>
</feature>
<name>A0ABW1KX26_9PROT</name>
<evidence type="ECO:0000313" key="4">
    <source>
        <dbReference type="Proteomes" id="UP001596116"/>
    </source>
</evidence>
<dbReference type="Proteomes" id="UP001596116">
    <property type="component" value="Unassembled WGS sequence"/>
</dbReference>